<keyword evidence="3" id="KW-1185">Reference proteome</keyword>
<reference evidence="2" key="1">
    <citation type="submission" date="2021-07" db="EMBL/GenBank/DDBJ databases">
        <title>Complete genome sequence of Crassaminicella sp. 143-21, isolated from a deep-sea hydrothermal vent.</title>
        <authorList>
            <person name="Li X."/>
        </authorList>
    </citation>
    <scope>NUCLEOTIDE SEQUENCE</scope>
    <source>
        <strain evidence="2">143-21</strain>
    </source>
</reference>
<accession>A0ABX8RIC4</accession>
<dbReference type="Proteomes" id="UP000886818">
    <property type="component" value="Chromosome"/>
</dbReference>
<keyword evidence="1" id="KW-0175">Coiled coil</keyword>
<name>A0ABX8RIC4_9CLOT</name>
<proteinExistence type="predicted"/>
<dbReference type="EMBL" id="CP078093">
    <property type="protein sequence ID" value="QXM06666.1"/>
    <property type="molecule type" value="Genomic_DNA"/>
</dbReference>
<evidence type="ECO:0000313" key="2">
    <source>
        <dbReference type="EMBL" id="QXM06666.1"/>
    </source>
</evidence>
<feature type="coiled-coil region" evidence="1">
    <location>
        <begin position="7"/>
        <end position="34"/>
    </location>
</feature>
<dbReference type="RefSeq" id="WP_218283362.1">
    <property type="nucleotide sequence ID" value="NZ_CP078093.1"/>
</dbReference>
<evidence type="ECO:0000313" key="3">
    <source>
        <dbReference type="Proteomes" id="UP000886818"/>
    </source>
</evidence>
<sequence length="72" mass="8529">MLLDRKLQPINDRLNKIDEKLENLEKTQRGIETTQKSILNFITEADTEFMKLEEKTKDIDKIKKVININNVK</sequence>
<organism evidence="2 3">
    <name type="scientific">Crassaminicella indica</name>
    <dbReference type="NCBI Taxonomy" id="2855394"/>
    <lineage>
        <taxon>Bacteria</taxon>
        <taxon>Bacillati</taxon>
        <taxon>Bacillota</taxon>
        <taxon>Clostridia</taxon>
        <taxon>Eubacteriales</taxon>
        <taxon>Clostridiaceae</taxon>
        <taxon>Crassaminicella</taxon>
    </lineage>
</organism>
<protein>
    <submittedName>
        <fullName evidence="2">Uncharacterized protein</fullName>
    </submittedName>
</protein>
<gene>
    <name evidence="2" type="ORF">KVH43_02800</name>
</gene>
<evidence type="ECO:0000256" key="1">
    <source>
        <dbReference type="SAM" id="Coils"/>
    </source>
</evidence>